<dbReference type="EMBL" id="HBFX01017773">
    <property type="protein sequence ID" value="CAD8956213.1"/>
    <property type="molecule type" value="Transcribed_RNA"/>
</dbReference>
<evidence type="ECO:0000256" key="4">
    <source>
        <dbReference type="SAM" id="MobiDB-lite"/>
    </source>
</evidence>
<accession>A0A7S1DUB2</accession>
<dbReference type="PANTHER" id="PTHR43591:SF24">
    <property type="entry name" value="2-METHOXY-6-POLYPRENYL-1,4-BENZOQUINOL METHYLASE, MITOCHONDRIAL"/>
    <property type="match status" value="1"/>
</dbReference>
<sequence length="351" mass="37863">MPQNINLSLSLFLSSTRRLVTGRRADSDFWRLIVSPAASSSSFRGVIAVPKQPLRCHKEMPVFGGLLVSAVTVAIMSVISYQFGTHPEAGHGVKLGSGKMFDRVAPRYDLVNSALTMKRDAAWRNKMIDSLMLKSGDRVLDVGTGTAEVALAIASHLRSKGKGGEMGKSRVLGVDPSEGMISIGREKVVKAGLDKSVSLVIGDAEDLASSVPEGTKFDGATMAFVIRNVPDRAKAMREIAGRLKGGARLAVLELGFPDFPPAKWFVRHCVPFIGWLLSRGNLKQEYTYLNDSMKRFKLDDIEGLMAQAGLALVRKERMNFGSVGLYVGEKGADAPPPPQEEAHATQAPATP</sequence>
<dbReference type="GO" id="GO:0008168">
    <property type="term" value="F:methyltransferase activity"/>
    <property type="evidence" value="ECO:0007669"/>
    <property type="project" value="UniProtKB-KW"/>
</dbReference>
<name>A0A7S1DUB2_HEMAN</name>
<reference evidence="6" key="1">
    <citation type="submission" date="2021-01" db="EMBL/GenBank/DDBJ databases">
        <authorList>
            <person name="Corre E."/>
            <person name="Pelletier E."/>
            <person name="Niang G."/>
            <person name="Scheremetjew M."/>
            <person name="Finn R."/>
            <person name="Kale V."/>
            <person name="Holt S."/>
            <person name="Cochrane G."/>
            <person name="Meng A."/>
            <person name="Brown T."/>
            <person name="Cohen L."/>
        </authorList>
    </citation>
    <scope>NUCLEOTIDE SEQUENCE</scope>
    <source>
        <strain evidence="6">CCMP644</strain>
    </source>
</reference>
<proteinExistence type="predicted"/>
<dbReference type="CDD" id="cd02440">
    <property type="entry name" value="AdoMet_MTases"/>
    <property type="match status" value="1"/>
</dbReference>
<keyword evidence="3" id="KW-0949">S-adenosyl-L-methionine</keyword>
<dbReference type="PANTHER" id="PTHR43591">
    <property type="entry name" value="METHYLTRANSFERASE"/>
    <property type="match status" value="1"/>
</dbReference>
<gene>
    <name evidence="6" type="ORF">HAND00432_LOCUS10751</name>
</gene>
<dbReference type="InterPro" id="IPR029063">
    <property type="entry name" value="SAM-dependent_MTases_sf"/>
</dbReference>
<dbReference type="Gene3D" id="3.40.50.150">
    <property type="entry name" value="Vaccinia Virus protein VP39"/>
    <property type="match status" value="1"/>
</dbReference>
<dbReference type="Pfam" id="PF01209">
    <property type="entry name" value="Ubie_methyltran"/>
    <property type="match status" value="1"/>
</dbReference>
<keyword evidence="5" id="KW-0472">Membrane</keyword>
<protein>
    <recommendedName>
        <fullName evidence="7">2-methoxy-6-polyprenyl-1,4-benzoquinol methylase, mitochondrial</fullName>
    </recommendedName>
</protein>
<keyword evidence="5" id="KW-0812">Transmembrane</keyword>
<evidence type="ECO:0000256" key="3">
    <source>
        <dbReference type="ARBA" id="ARBA00022691"/>
    </source>
</evidence>
<keyword evidence="5" id="KW-1133">Transmembrane helix</keyword>
<evidence type="ECO:0000256" key="5">
    <source>
        <dbReference type="SAM" id="Phobius"/>
    </source>
</evidence>
<evidence type="ECO:0008006" key="7">
    <source>
        <dbReference type="Google" id="ProtNLM"/>
    </source>
</evidence>
<dbReference type="GO" id="GO:0032259">
    <property type="term" value="P:methylation"/>
    <property type="evidence" value="ECO:0007669"/>
    <property type="project" value="UniProtKB-KW"/>
</dbReference>
<evidence type="ECO:0000313" key="6">
    <source>
        <dbReference type="EMBL" id="CAD8956213.1"/>
    </source>
</evidence>
<evidence type="ECO:0000256" key="2">
    <source>
        <dbReference type="ARBA" id="ARBA00022679"/>
    </source>
</evidence>
<keyword evidence="2" id="KW-0808">Transferase</keyword>
<evidence type="ECO:0000256" key="1">
    <source>
        <dbReference type="ARBA" id="ARBA00022603"/>
    </source>
</evidence>
<organism evidence="6">
    <name type="scientific">Hemiselmis andersenii</name>
    <name type="common">Cryptophyte alga</name>
    <dbReference type="NCBI Taxonomy" id="464988"/>
    <lineage>
        <taxon>Eukaryota</taxon>
        <taxon>Cryptophyceae</taxon>
        <taxon>Cryptomonadales</taxon>
        <taxon>Hemiselmidaceae</taxon>
        <taxon>Hemiselmis</taxon>
    </lineage>
</organism>
<feature type="region of interest" description="Disordered" evidence="4">
    <location>
        <begin position="329"/>
        <end position="351"/>
    </location>
</feature>
<dbReference type="SUPFAM" id="SSF53335">
    <property type="entry name" value="S-adenosyl-L-methionine-dependent methyltransferases"/>
    <property type="match status" value="1"/>
</dbReference>
<keyword evidence="1" id="KW-0489">Methyltransferase</keyword>
<dbReference type="InterPro" id="IPR004033">
    <property type="entry name" value="UbiE/COQ5_MeTrFase"/>
</dbReference>
<dbReference type="AlphaFoldDB" id="A0A7S1DUB2"/>
<feature type="transmembrane region" description="Helical" evidence="5">
    <location>
        <begin position="62"/>
        <end position="83"/>
    </location>
</feature>
<dbReference type="PROSITE" id="PS51608">
    <property type="entry name" value="SAM_MT_UBIE"/>
    <property type="match status" value="1"/>
</dbReference>